<organism evidence="2 3">
    <name type="scientific">Fertoeibacter niger</name>
    <dbReference type="NCBI Taxonomy" id="2656921"/>
    <lineage>
        <taxon>Bacteria</taxon>
        <taxon>Pseudomonadati</taxon>
        <taxon>Pseudomonadota</taxon>
        <taxon>Alphaproteobacteria</taxon>
        <taxon>Rhodobacterales</taxon>
        <taxon>Paracoccaceae</taxon>
        <taxon>Fertoeibacter</taxon>
    </lineage>
</organism>
<keyword evidence="3" id="KW-1185">Reference proteome</keyword>
<dbReference type="AlphaFoldDB" id="A0A8X8H323"/>
<feature type="chain" id="PRO_5036458919" evidence="1">
    <location>
        <begin position="23"/>
        <end position="145"/>
    </location>
</feature>
<evidence type="ECO:0000313" key="3">
    <source>
        <dbReference type="Proteomes" id="UP000484076"/>
    </source>
</evidence>
<sequence length="145" mass="15590">MSLSRRTVLSFALACLPGLAAAQSVFTADGAAIRGYDPVAYFTEGRPVQGDPGMALQWGGARWQFATEANRALFEGNPAAYAPQFGGYCAWAVSRGYTAPIDPEAWKVVDGKLYLNYSKGVQRQWEADVPGNIAKAEANWPRLGG</sequence>
<dbReference type="NCBIfam" id="NF041384">
    <property type="entry name" value="YHS_seleno_dom"/>
    <property type="match status" value="1"/>
</dbReference>
<comment type="caution">
    <text evidence="2">The sequence shown here is derived from an EMBL/GenBank/DDBJ whole genome shotgun (WGS) entry which is preliminary data.</text>
</comment>
<dbReference type="EMBL" id="WHUT02000007">
    <property type="protein sequence ID" value="NUB45404.1"/>
    <property type="molecule type" value="Genomic_DNA"/>
</dbReference>
<gene>
    <name evidence="2" type="ORF">GEU84_013480</name>
</gene>
<accession>A0A8X8H323</accession>
<evidence type="ECO:0000256" key="1">
    <source>
        <dbReference type="SAM" id="SignalP"/>
    </source>
</evidence>
<protein>
    <submittedName>
        <fullName evidence="2">YHS domain protein</fullName>
    </submittedName>
</protein>
<reference evidence="2" key="1">
    <citation type="submission" date="2020-05" db="EMBL/GenBank/DDBJ databases">
        <title>Fertoebacter nigrum gen. nov., sp. nov., a new member of the family Rhodobacteraceae.</title>
        <authorList>
            <person name="Szuroczki S."/>
            <person name="Abbaszade G."/>
            <person name="Buni D."/>
            <person name="Schumann P."/>
            <person name="Toth E."/>
        </authorList>
    </citation>
    <scope>NUCLEOTIDE SEQUENCE</scope>
    <source>
        <strain evidence="2">RG-N-1a</strain>
    </source>
</reference>
<dbReference type="Proteomes" id="UP000484076">
    <property type="component" value="Unassembled WGS sequence"/>
</dbReference>
<evidence type="ECO:0000313" key="2">
    <source>
        <dbReference type="EMBL" id="NUB45404.1"/>
    </source>
</evidence>
<keyword evidence="1" id="KW-0732">Signal</keyword>
<name>A0A8X8H323_9RHOB</name>
<proteinExistence type="predicted"/>
<feature type="signal peptide" evidence="1">
    <location>
        <begin position="1"/>
        <end position="22"/>
    </location>
</feature>